<organism evidence="4 5">
    <name type="scientific">Turnera subulata</name>
    <dbReference type="NCBI Taxonomy" id="218843"/>
    <lineage>
        <taxon>Eukaryota</taxon>
        <taxon>Viridiplantae</taxon>
        <taxon>Streptophyta</taxon>
        <taxon>Embryophyta</taxon>
        <taxon>Tracheophyta</taxon>
        <taxon>Spermatophyta</taxon>
        <taxon>Magnoliopsida</taxon>
        <taxon>eudicotyledons</taxon>
        <taxon>Gunneridae</taxon>
        <taxon>Pentapetalae</taxon>
        <taxon>rosids</taxon>
        <taxon>fabids</taxon>
        <taxon>Malpighiales</taxon>
        <taxon>Passifloraceae</taxon>
        <taxon>Turnera</taxon>
    </lineage>
</organism>
<feature type="signal peptide" evidence="3">
    <location>
        <begin position="1"/>
        <end position="30"/>
    </location>
</feature>
<evidence type="ECO:0000256" key="2">
    <source>
        <dbReference type="SAM" id="Phobius"/>
    </source>
</evidence>
<sequence>MPSLSPPAAPSFSTAILFLILTLPHQHTHADTVLSLLPSSSAAVLSLLPSFSAAVLSLLPLRERLKWCCRVEGVNHLQKCRHPPSPPATSAEKRGDSGSTDSSKSVLDSEFPMMIVARF</sequence>
<evidence type="ECO:0000313" key="5">
    <source>
        <dbReference type="Proteomes" id="UP001141552"/>
    </source>
</evidence>
<protein>
    <recommendedName>
        <fullName evidence="6">Secreted protein</fullName>
    </recommendedName>
</protein>
<reference evidence="4" key="1">
    <citation type="submission" date="2022-02" db="EMBL/GenBank/DDBJ databases">
        <authorList>
            <person name="Henning P.M."/>
            <person name="McCubbin A.G."/>
            <person name="Shore J.S."/>
        </authorList>
    </citation>
    <scope>NUCLEOTIDE SEQUENCE</scope>
    <source>
        <strain evidence="4">F60SS</strain>
        <tissue evidence="4">Leaves</tissue>
    </source>
</reference>
<feature type="chain" id="PRO_5040160994" description="Secreted protein" evidence="3">
    <location>
        <begin position="31"/>
        <end position="119"/>
    </location>
</feature>
<feature type="region of interest" description="Disordered" evidence="1">
    <location>
        <begin position="78"/>
        <end position="107"/>
    </location>
</feature>
<proteinExistence type="predicted"/>
<reference evidence="4" key="2">
    <citation type="journal article" date="2023" name="Plants (Basel)">
        <title>Annotation of the Turnera subulata (Passifloraceae) Draft Genome Reveals the S-Locus Evolved after the Divergence of Turneroideae from Passifloroideae in a Stepwise Manner.</title>
        <authorList>
            <person name="Henning P.M."/>
            <person name="Roalson E.H."/>
            <person name="Mir W."/>
            <person name="McCubbin A.G."/>
            <person name="Shore J.S."/>
        </authorList>
    </citation>
    <scope>NUCLEOTIDE SEQUENCE</scope>
    <source>
        <strain evidence="4">F60SS</strain>
    </source>
</reference>
<evidence type="ECO:0000256" key="3">
    <source>
        <dbReference type="SAM" id="SignalP"/>
    </source>
</evidence>
<keyword evidence="2" id="KW-0472">Membrane</keyword>
<dbReference type="EMBL" id="JAKUCV010004909">
    <property type="protein sequence ID" value="KAJ4833601.1"/>
    <property type="molecule type" value="Genomic_DNA"/>
</dbReference>
<gene>
    <name evidence="4" type="ORF">Tsubulata_017679</name>
</gene>
<keyword evidence="2" id="KW-1133">Transmembrane helix</keyword>
<name>A0A9Q0FNK8_9ROSI</name>
<keyword evidence="2" id="KW-0812">Transmembrane</keyword>
<keyword evidence="5" id="KW-1185">Reference proteome</keyword>
<evidence type="ECO:0000313" key="4">
    <source>
        <dbReference type="EMBL" id="KAJ4833601.1"/>
    </source>
</evidence>
<keyword evidence="3" id="KW-0732">Signal</keyword>
<feature type="transmembrane region" description="Helical" evidence="2">
    <location>
        <begin position="40"/>
        <end position="61"/>
    </location>
</feature>
<accession>A0A9Q0FNK8</accession>
<dbReference type="AlphaFoldDB" id="A0A9Q0FNK8"/>
<evidence type="ECO:0000256" key="1">
    <source>
        <dbReference type="SAM" id="MobiDB-lite"/>
    </source>
</evidence>
<comment type="caution">
    <text evidence="4">The sequence shown here is derived from an EMBL/GenBank/DDBJ whole genome shotgun (WGS) entry which is preliminary data.</text>
</comment>
<evidence type="ECO:0008006" key="6">
    <source>
        <dbReference type="Google" id="ProtNLM"/>
    </source>
</evidence>
<dbReference type="Proteomes" id="UP001141552">
    <property type="component" value="Unassembled WGS sequence"/>
</dbReference>
<feature type="compositionally biased region" description="Polar residues" evidence="1">
    <location>
        <begin position="97"/>
        <end position="106"/>
    </location>
</feature>